<feature type="region of interest" description="Disordered" evidence="1">
    <location>
        <begin position="439"/>
        <end position="465"/>
    </location>
</feature>
<dbReference type="PROSITE" id="PS51257">
    <property type="entry name" value="PROKAR_LIPOPROTEIN"/>
    <property type="match status" value="1"/>
</dbReference>
<dbReference type="PANTHER" id="PTHR47628">
    <property type="match status" value="1"/>
</dbReference>
<dbReference type="PROSITE" id="PS51318">
    <property type="entry name" value="TAT"/>
    <property type="match status" value="1"/>
</dbReference>
<feature type="compositionally biased region" description="Basic and acidic residues" evidence="1">
    <location>
        <begin position="441"/>
        <end position="458"/>
    </location>
</feature>
<dbReference type="PANTHER" id="PTHR47628:SF1">
    <property type="entry name" value="ALIPHATIC AMIDASE EXPRESSION-REGULATING PROTEIN"/>
    <property type="match status" value="1"/>
</dbReference>
<comment type="caution">
    <text evidence="2">The sequence shown here is derived from an EMBL/GenBank/DDBJ whole genome shotgun (WGS) entry which is preliminary data.</text>
</comment>
<dbReference type="EMBL" id="PVWK01000160">
    <property type="protein sequence ID" value="PSB23581.1"/>
    <property type="molecule type" value="Genomic_DNA"/>
</dbReference>
<evidence type="ECO:0000313" key="3">
    <source>
        <dbReference type="Proteomes" id="UP000239576"/>
    </source>
</evidence>
<evidence type="ECO:0000256" key="1">
    <source>
        <dbReference type="SAM" id="MobiDB-lite"/>
    </source>
</evidence>
<dbReference type="Proteomes" id="UP000239576">
    <property type="component" value="Unassembled WGS sequence"/>
</dbReference>
<dbReference type="GO" id="GO:0033218">
    <property type="term" value="F:amide binding"/>
    <property type="evidence" value="ECO:0007669"/>
    <property type="project" value="InterPro"/>
</dbReference>
<dbReference type="SUPFAM" id="SSF53822">
    <property type="entry name" value="Periplasmic binding protein-like I"/>
    <property type="match status" value="1"/>
</dbReference>
<dbReference type="InterPro" id="IPR039570">
    <property type="entry name" value="AmiC_PBP1"/>
</dbReference>
<dbReference type="CDD" id="cd06357">
    <property type="entry name" value="PBP1_AmiC"/>
    <property type="match status" value="1"/>
</dbReference>
<dbReference type="InterPro" id="IPR028082">
    <property type="entry name" value="Peripla_BP_I"/>
</dbReference>
<proteinExistence type="predicted"/>
<name>A0A2T1DT42_9CYAN</name>
<dbReference type="Gene3D" id="3.40.50.2300">
    <property type="match status" value="2"/>
</dbReference>
<dbReference type="AlphaFoldDB" id="A0A2T1DT42"/>
<evidence type="ECO:0000313" key="2">
    <source>
        <dbReference type="EMBL" id="PSB23581.1"/>
    </source>
</evidence>
<dbReference type="RefSeq" id="WP_106261008.1">
    <property type="nucleotide sequence ID" value="NZ_CAWNSW010000141.1"/>
</dbReference>
<organism evidence="2 3">
    <name type="scientific">Stenomitos frigidus ULC18</name>
    <dbReference type="NCBI Taxonomy" id="2107698"/>
    <lineage>
        <taxon>Bacteria</taxon>
        <taxon>Bacillati</taxon>
        <taxon>Cyanobacteriota</taxon>
        <taxon>Cyanophyceae</taxon>
        <taxon>Leptolyngbyales</taxon>
        <taxon>Leptolyngbyaceae</taxon>
        <taxon>Stenomitos</taxon>
    </lineage>
</organism>
<dbReference type="Pfam" id="PF13433">
    <property type="entry name" value="Peripla_BP_5"/>
    <property type="match status" value="1"/>
</dbReference>
<gene>
    <name evidence="2" type="ORF">C7B82_30320</name>
</gene>
<protein>
    <submittedName>
        <fullName evidence="2">ABC transporter substrate-binding protein</fullName>
    </submittedName>
</protein>
<accession>A0A2T1DT42</accession>
<reference evidence="3" key="1">
    <citation type="submission" date="2018-02" db="EMBL/GenBank/DDBJ databases">
        <authorList>
            <person name="Moore K."/>
            <person name="Momper L."/>
        </authorList>
    </citation>
    <scope>NUCLEOTIDE SEQUENCE [LARGE SCALE GENOMIC DNA]</scope>
    <source>
        <strain evidence="3">ULC18</strain>
    </source>
</reference>
<keyword evidence="3" id="KW-1185">Reference proteome</keyword>
<sequence>MKSRQPLIVLGGMNRRRFIQYGSLALGSSVVAACSGGTPTAETSASPGASPVASTAAGDGIKVGVMYSTTGSIAIVEKSLQDATFLAIEQINEGKGPWSGKQGIKGKKIEMVVVNPDSNWDLYNQMSKRLIDEDKVVCVLGCYTSASRKSVLPVFEEKDKMLYYPVYYEGNECSSNVIYTGAAPNQQITDSIPYCAKNFGKKGFFIGSDYIYPKESNRIAKAELVKAGGQVVGDEYAALGTTEFITIINKIKQAKPDFVLSNLVGDSIPAFYKQYKDAGLTSKDTPIMAYPTTEEEIQAMGSEFAAGHYTSFNYFQTVDTPENKAFVEQFKAKFGQDRVTNGVMEAAYLQTFFMAQAMEKIAEAGKEFTTANIREATRGQEFKAPQGTVKVDPDNYHTYLYSRIGKWKEDGQAEIVFATKAAVKPIPWSQALYKGRICKHKSPDDRSNPNVETKKDLPVEFLKQA</sequence>
<dbReference type="OrthoDB" id="9783240at2"/>
<dbReference type="InterPro" id="IPR006311">
    <property type="entry name" value="TAT_signal"/>
</dbReference>
<reference evidence="2 3" key="2">
    <citation type="submission" date="2018-03" db="EMBL/GenBank/DDBJ databases">
        <title>The ancient ancestry and fast evolution of plastids.</title>
        <authorList>
            <person name="Moore K.R."/>
            <person name="Magnabosco C."/>
            <person name="Momper L."/>
            <person name="Gold D.A."/>
            <person name="Bosak T."/>
            <person name="Fournier G.P."/>
        </authorList>
    </citation>
    <scope>NUCLEOTIDE SEQUENCE [LARGE SCALE GENOMIC DNA]</scope>
    <source>
        <strain evidence="2 3">ULC18</strain>
    </source>
</reference>